<feature type="compositionally biased region" description="Basic and acidic residues" evidence="1">
    <location>
        <begin position="463"/>
        <end position="473"/>
    </location>
</feature>
<protein>
    <recommendedName>
        <fullName evidence="4">Microtubule-associated protein</fullName>
    </recommendedName>
</protein>
<feature type="region of interest" description="Disordered" evidence="1">
    <location>
        <begin position="558"/>
        <end position="734"/>
    </location>
</feature>
<feature type="region of interest" description="Disordered" evidence="1">
    <location>
        <begin position="382"/>
        <end position="418"/>
    </location>
</feature>
<dbReference type="GO" id="GO:0015631">
    <property type="term" value="F:tubulin binding"/>
    <property type="evidence" value="ECO:0007669"/>
    <property type="project" value="InterPro"/>
</dbReference>
<dbReference type="AlphaFoldDB" id="A0AAD9QCN8"/>
<feature type="compositionally biased region" description="Low complexity" evidence="1">
    <location>
        <begin position="640"/>
        <end position="658"/>
    </location>
</feature>
<dbReference type="InterPro" id="IPR001084">
    <property type="entry name" value="MAP_tubulin-bd_rpt"/>
</dbReference>
<reference evidence="2" key="2">
    <citation type="journal article" date="2023" name="Science">
        <title>Genomic signatures of disease resistance in endangered staghorn corals.</title>
        <authorList>
            <person name="Vollmer S.V."/>
            <person name="Selwyn J.D."/>
            <person name="Despard B.A."/>
            <person name="Roesel C.L."/>
        </authorList>
    </citation>
    <scope>NUCLEOTIDE SEQUENCE</scope>
    <source>
        <strain evidence="2">K2</strain>
    </source>
</reference>
<organism evidence="2 3">
    <name type="scientific">Acropora cervicornis</name>
    <name type="common">Staghorn coral</name>
    <dbReference type="NCBI Taxonomy" id="6130"/>
    <lineage>
        <taxon>Eukaryota</taxon>
        <taxon>Metazoa</taxon>
        <taxon>Cnidaria</taxon>
        <taxon>Anthozoa</taxon>
        <taxon>Hexacorallia</taxon>
        <taxon>Scleractinia</taxon>
        <taxon>Astrocoeniina</taxon>
        <taxon>Acroporidae</taxon>
        <taxon>Acropora</taxon>
    </lineage>
</organism>
<evidence type="ECO:0000313" key="2">
    <source>
        <dbReference type="EMBL" id="KAK2558780.1"/>
    </source>
</evidence>
<feature type="region of interest" description="Disordered" evidence="1">
    <location>
        <begin position="459"/>
        <end position="479"/>
    </location>
</feature>
<feature type="compositionally biased region" description="Polar residues" evidence="1">
    <location>
        <begin position="702"/>
        <end position="731"/>
    </location>
</feature>
<evidence type="ECO:0008006" key="4">
    <source>
        <dbReference type="Google" id="ProtNLM"/>
    </source>
</evidence>
<keyword evidence="3" id="KW-1185">Reference proteome</keyword>
<evidence type="ECO:0000313" key="3">
    <source>
        <dbReference type="Proteomes" id="UP001249851"/>
    </source>
</evidence>
<name>A0AAD9QCN8_ACRCE</name>
<feature type="compositionally biased region" description="Low complexity" evidence="1">
    <location>
        <begin position="570"/>
        <end position="593"/>
    </location>
</feature>
<accession>A0AAD9QCN8</accession>
<evidence type="ECO:0000256" key="1">
    <source>
        <dbReference type="SAM" id="MobiDB-lite"/>
    </source>
</evidence>
<feature type="region of interest" description="Disordered" evidence="1">
    <location>
        <begin position="311"/>
        <end position="333"/>
    </location>
</feature>
<proteinExistence type="predicted"/>
<dbReference type="Pfam" id="PF00418">
    <property type="entry name" value="Tubulin-binding"/>
    <property type="match status" value="1"/>
</dbReference>
<feature type="compositionally biased region" description="Low complexity" evidence="1">
    <location>
        <begin position="670"/>
        <end position="688"/>
    </location>
</feature>
<dbReference type="Proteomes" id="UP001249851">
    <property type="component" value="Unassembled WGS sequence"/>
</dbReference>
<gene>
    <name evidence="2" type="ORF">P5673_018991</name>
</gene>
<dbReference type="EMBL" id="JARQWQ010000043">
    <property type="protein sequence ID" value="KAK2558780.1"/>
    <property type="molecule type" value="Genomic_DNA"/>
</dbReference>
<comment type="caution">
    <text evidence="2">The sequence shown here is derived from an EMBL/GenBank/DDBJ whole genome shotgun (WGS) entry which is preliminary data.</text>
</comment>
<feature type="compositionally biased region" description="Polar residues" evidence="1">
    <location>
        <begin position="615"/>
        <end position="632"/>
    </location>
</feature>
<reference evidence="2" key="1">
    <citation type="journal article" date="2023" name="G3 (Bethesda)">
        <title>Whole genome assembly and annotation of the endangered Caribbean coral Acropora cervicornis.</title>
        <authorList>
            <person name="Selwyn J.D."/>
            <person name="Vollmer S.V."/>
        </authorList>
    </citation>
    <scope>NUCLEOTIDE SEQUENCE</scope>
    <source>
        <strain evidence="2">K2</strain>
    </source>
</reference>
<feature type="compositionally biased region" description="Polar residues" evidence="1">
    <location>
        <begin position="402"/>
        <end position="418"/>
    </location>
</feature>
<sequence>MWTALGLYAFGPNYKDLKEYKKLRRRRKQKGDRTVIIPEESFKMDEECLPHLKEVKIQEEPYPLQDGLSVSYESEYTKFKFSMGGNIKLYDEHIASTSPRKKIKVPSRSLADLNQAVQVAFNSSLADSGLSEHFGSMDMTPRILKESDLKDKSTDSFAEKITESNTKPDKLDISAQIYAALGSLRLSDNTSSQANKTITTSSSVANSIAKVDSWKTDFNNSSSIPVDGTDSLRTPNADYVSDISDCMLQRREITSSGNGARARDYSPIRSTAKNEYVSNSKARTKTAVDSKIYSFAPGMPEKKIVIEREHAGRDKNATMDDVDDKYRQTGDITDPERLNRYNRTLLYVNEQNETLKNGDFNELDIELSDLSSDVFTDSEIPTSGFLSQSRDGKSDLDFYPDSPTTEQAFSKTPCSSRKNSLESYISDESHISGADLDLAAGAGKKKFNLEANGATHVHLQNGKSKEQTRKESNYHAQPPVDKGRFERVESKKKTLAKNVKSKVDSFSNIGHVPGGGRVRVAANKARVPKQVDPRTDTHGIEAYSHLPSEFQEIAKRLAKQDRQLRNSKISSSGRSRMRTRQSSQGSSRAGSISPDRRSNSKPNLRLETFSGLSLDLNTSKTTIGYEKSTQPSPRRLPVNRSPSIRSRPSTPSLSRSHPATFATLYDSRSRPSSRASSRPNSRSCSPVSYSQNASPVNGEWSRGTSPASNCRNLHTGRRPSTSTNRSKTKIVNGTGGRSTRLVGLSSVEIGLSSASLFQVIPVLK</sequence>